<comment type="similarity">
    <text evidence="2 16">Belongs to the alternative oxidase family.</text>
</comment>
<name>A0A1Q3EF45_LENED</name>
<feature type="compositionally biased region" description="Polar residues" evidence="17">
    <location>
        <begin position="562"/>
        <end position="578"/>
    </location>
</feature>
<dbReference type="Proteomes" id="UP000188533">
    <property type="component" value="Unassembled WGS sequence"/>
</dbReference>
<dbReference type="GO" id="GO:1902657">
    <property type="term" value="P:protein localization to prospore membrane"/>
    <property type="evidence" value="ECO:0007669"/>
    <property type="project" value="InterPro"/>
</dbReference>
<dbReference type="PANTHER" id="PTHR28076">
    <property type="entry name" value="SPORULATION-SPECIFIC PROTEIN 71"/>
    <property type="match status" value="1"/>
</dbReference>
<dbReference type="InterPro" id="IPR002680">
    <property type="entry name" value="AOX"/>
</dbReference>
<evidence type="ECO:0000256" key="7">
    <source>
        <dbReference type="ARBA" id="ARBA00022792"/>
    </source>
</evidence>
<evidence type="ECO:0000256" key="14">
    <source>
        <dbReference type="ARBA" id="ARBA00023136"/>
    </source>
</evidence>
<accession>A0A1Q3EF45</accession>
<evidence type="ECO:0000256" key="6">
    <source>
        <dbReference type="ARBA" id="ARBA00022723"/>
    </source>
</evidence>
<dbReference type="InterPro" id="IPR039486">
    <property type="entry name" value="Mug56/Spo71_PH"/>
</dbReference>
<evidence type="ECO:0000256" key="13">
    <source>
        <dbReference type="ARBA" id="ARBA00023128"/>
    </source>
</evidence>
<sequence>MLQHSIITYAPHVTRRVGYNALVVGSLRLTASRSFSSSAQRYNDLNDRQAKAAAVGPHKHDASSPSLSVTTINHNGDISHQNKGTHGDWVLFHPVYAPEELKSVEVLHREATCFSDKLAANLVKFSKWGYDLVSGFRHKTIPPGTNMTLEQLREGGYVLNEKQWLQRILFLESIAGVPGMVAATLRHLQSLRLMRRDNGWIHTCLEEAENERMHLMTFMTLRNPSIFFRAMILGAQGVFYNLFFLSYLISPRACHRFVGHLEEEAVATYTKCIKEIEAGRVPEWSDLPAPQIAIDYWRLDPNSKLLDVIYAVRSDETSHRFVNHSLANLDTCTPRARKLLSSGLNLSNISRKLGICFEKYLRILKLDPLIIINPHSLINACSLGLVGRFFIGPMPQKILPTPEELKRRNKRKHLFTRISNSDSTDEELTQIIKVHARSFFIRQGGREEDWGENEEQSTREEMYRRWKESEWGVALRRLRGQSESSKNAPPDAWIGGSFEIGNFVGINIMDEAESLSKVSTHTSQLSAPIFPLESGLEPLGRPGQSSLATEQQTFVTAPSEFTELSQVQTPEPTTQNLSPSPPDGEHQNARGPSPSSSTALLRPSTSRKNDTGTSHAQSEPARRSIIRLPSFSRNGDSPHKAKKSVHYNLSPVESNSSLPPVSPSAVLERTGTDVSGTSAGAMNIPAIDDQQIDWGDTVMRDRMFVRIYSTETVDVFPCFDEALHRVTRDLKYEDWGEFLIVWRMDRIEIYENYTIPGKEWITGHKHLSFIIPLKSSRTRLSLYSFVDLTFCITCSPTFRRFNPVKAKWTIHSAKEGSNIFIFKHKSRSRAFDWIWQLWRHRGGVLPPVVEIRNPRLDSKLKIDMPNLDSSQIYKVFSRENLIALSVQSLRAVPDWKNVIERQLAEGDVLQLCWRQGSYLDWIWLNKDVDGRLRDWDVLCGLALKQTSIPVHLELRVAQHRPEFIHRKDGERLLEPPSIEGYVDRIKPNTHAKQALYLATHDGNLLVLNPSHAHPPTPLGAILQPVEADAGYAHTLRKSEVKRGIQQLLDASGIVDLRSILIVRRAAHPTMQPIHDHREGEDEEGCQAPKLVVIQSDQEDVGGEEGLNRSEDKRDLRMRRSFELLLKNGHILRFETFSCRVTIEWVEKLQALVSYWRMKHGNDAKEEMEIAEGYRPLVTPHIYAEADRTIYAGLPVDPSSTLPALGSLFNWCVLEGCKPIVKSGKVFMRQGLHGQYRLVDLVLVPERLIHFRISPKSVMHSSIRKKIDLVDAYVCSGYFAAQVLPAGQFNPAENNVPRRYQDGLETDDPEEDRLFVIWYRKTISSSEEGDGAGITTETSSNVPSAHFGAAEAKILPLSAKRKFAIFRTRSKLERDAWCWALNTAIEKAVRVRKGRERKMRESGGLMEF</sequence>
<comment type="cofactor">
    <cofactor evidence="16">
        <name>Fe cation</name>
        <dbReference type="ChEBI" id="CHEBI:24875"/>
    </cofactor>
    <text evidence="16">Binds 2 iron ions per subunit.</text>
</comment>
<evidence type="ECO:0000256" key="4">
    <source>
        <dbReference type="ARBA" id="ARBA00022660"/>
    </source>
</evidence>
<evidence type="ECO:0000259" key="20">
    <source>
        <dbReference type="Pfam" id="PF23207"/>
    </source>
</evidence>
<evidence type="ECO:0000313" key="22">
    <source>
        <dbReference type="Proteomes" id="UP000188533"/>
    </source>
</evidence>
<keyword evidence="13" id="KW-0496">Mitochondrion</keyword>
<dbReference type="PANTHER" id="PTHR28076:SF1">
    <property type="entry name" value="PROSPORE MEMBRANE ADAPTER PROTEIN SPO71"/>
    <property type="match status" value="1"/>
</dbReference>
<proteinExistence type="inferred from homology"/>
<evidence type="ECO:0000256" key="8">
    <source>
        <dbReference type="ARBA" id="ARBA00022946"/>
    </source>
</evidence>
<evidence type="ECO:0000259" key="19">
    <source>
        <dbReference type="Pfam" id="PF15404"/>
    </source>
</evidence>
<dbReference type="GO" id="GO:0009916">
    <property type="term" value="F:alternative oxidase activity"/>
    <property type="evidence" value="ECO:0007669"/>
    <property type="project" value="UniProtKB-UniRule"/>
</dbReference>
<feature type="compositionally biased region" description="Low complexity" evidence="17">
    <location>
        <begin position="649"/>
        <end position="659"/>
    </location>
</feature>
<evidence type="ECO:0000256" key="17">
    <source>
        <dbReference type="SAM" id="MobiDB-lite"/>
    </source>
</evidence>
<evidence type="ECO:0000313" key="21">
    <source>
        <dbReference type="EMBL" id="GAW05779.1"/>
    </source>
</evidence>
<comment type="function">
    <text evidence="15">Catalyzes cyanide-resistant oxygen consumption. May increase respiration when the cytochrome respiratory pathway is restricted, or in response to low temperatures.</text>
</comment>
<keyword evidence="3" id="KW-0813">Transport</keyword>
<keyword evidence="7" id="KW-0999">Mitochondrion inner membrane</keyword>
<keyword evidence="4 16" id="KW-0679">Respiratory chain</keyword>
<dbReference type="STRING" id="5353.A0A1Q3EF45"/>
<reference evidence="21 22" key="1">
    <citation type="submission" date="2016-08" db="EMBL/GenBank/DDBJ databases">
        <authorList>
            <consortium name="Lentinula edodes genome sequencing consortium"/>
            <person name="Sakamoto Y."/>
            <person name="Nakade K."/>
            <person name="Sato S."/>
            <person name="Yoshida Y."/>
            <person name="Miyazaki K."/>
            <person name="Natsume S."/>
            <person name="Konno N."/>
        </authorList>
    </citation>
    <scope>NUCLEOTIDE SEQUENCE [LARGE SCALE GENOMIC DNA]</scope>
    <source>
        <strain evidence="21 22">NBRC 111202</strain>
    </source>
</reference>
<feature type="domain" description="Mug56/Spo71 PH" evidence="19">
    <location>
        <begin position="1222"/>
        <end position="1382"/>
    </location>
</feature>
<dbReference type="Pfam" id="PF23207">
    <property type="entry name" value="PH_SPO71"/>
    <property type="match status" value="1"/>
</dbReference>
<keyword evidence="11 16" id="KW-0560">Oxidoreductase</keyword>
<dbReference type="EC" id="1.-.-.-" evidence="16"/>
<keyword evidence="10 18" id="KW-1133">Transmembrane helix</keyword>
<evidence type="ECO:0000256" key="15">
    <source>
        <dbReference type="ARBA" id="ARBA00025285"/>
    </source>
</evidence>
<dbReference type="EMBL" id="BDGU01000267">
    <property type="protein sequence ID" value="GAW05779.1"/>
    <property type="molecule type" value="Genomic_DNA"/>
</dbReference>
<keyword evidence="14 16" id="KW-0472">Membrane</keyword>
<feature type="transmembrane region" description="Helical" evidence="18">
    <location>
        <begin position="226"/>
        <end position="249"/>
    </location>
</feature>
<dbReference type="InterPro" id="IPR040345">
    <property type="entry name" value="Mug56/Spo71"/>
</dbReference>
<feature type="region of interest" description="Disordered" evidence="17">
    <location>
        <begin position="649"/>
        <end position="668"/>
    </location>
</feature>
<protein>
    <recommendedName>
        <fullName evidence="16">Alternative oxidase</fullName>
        <ecNumber evidence="16">1.-.-.-</ecNumber>
    </recommendedName>
</protein>
<keyword evidence="22" id="KW-1185">Reference proteome</keyword>
<feature type="region of interest" description="Disordered" evidence="17">
    <location>
        <begin position="561"/>
        <end position="644"/>
    </location>
</feature>
<dbReference type="Gene3D" id="1.20.1260.140">
    <property type="entry name" value="Alternative oxidase"/>
    <property type="match status" value="1"/>
</dbReference>
<feature type="compositionally biased region" description="Polar residues" evidence="17">
    <location>
        <begin position="593"/>
        <end position="617"/>
    </location>
</feature>
<dbReference type="GO" id="GO:0098803">
    <property type="term" value="C:respiratory chain complex"/>
    <property type="evidence" value="ECO:0007669"/>
    <property type="project" value="UniProtKB-UniRule"/>
</dbReference>
<evidence type="ECO:0000256" key="11">
    <source>
        <dbReference type="ARBA" id="ARBA00023002"/>
    </source>
</evidence>
<dbReference type="Pfam" id="PF01786">
    <property type="entry name" value="AOX"/>
    <property type="match status" value="1"/>
</dbReference>
<evidence type="ECO:0000256" key="12">
    <source>
        <dbReference type="ARBA" id="ARBA00023004"/>
    </source>
</evidence>
<evidence type="ECO:0000256" key="1">
    <source>
        <dbReference type="ARBA" id="ARBA00004273"/>
    </source>
</evidence>
<evidence type="ECO:0000256" key="18">
    <source>
        <dbReference type="SAM" id="Phobius"/>
    </source>
</evidence>
<dbReference type="GO" id="GO:0005743">
    <property type="term" value="C:mitochondrial inner membrane"/>
    <property type="evidence" value="ECO:0007669"/>
    <property type="project" value="UniProtKB-SubCell"/>
</dbReference>
<organism evidence="21 22">
    <name type="scientific">Lentinula edodes</name>
    <name type="common">Shiitake mushroom</name>
    <name type="synonym">Lentinus edodes</name>
    <dbReference type="NCBI Taxonomy" id="5353"/>
    <lineage>
        <taxon>Eukaryota</taxon>
        <taxon>Fungi</taxon>
        <taxon>Dikarya</taxon>
        <taxon>Basidiomycota</taxon>
        <taxon>Agaricomycotina</taxon>
        <taxon>Agaricomycetes</taxon>
        <taxon>Agaricomycetidae</taxon>
        <taxon>Agaricales</taxon>
        <taxon>Marasmiineae</taxon>
        <taxon>Omphalotaceae</taxon>
        <taxon>Lentinula</taxon>
    </lineage>
</organism>
<keyword evidence="6 16" id="KW-0479">Metal-binding</keyword>
<gene>
    <name evidence="21" type="ORF">LENED_007658</name>
</gene>
<dbReference type="GO" id="GO:0046872">
    <property type="term" value="F:metal ion binding"/>
    <property type="evidence" value="ECO:0007669"/>
    <property type="project" value="UniProtKB-UniRule"/>
</dbReference>
<keyword evidence="5 16" id="KW-0812">Transmembrane</keyword>
<evidence type="ECO:0000256" key="5">
    <source>
        <dbReference type="ARBA" id="ARBA00022692"/>
    </source>
</evidence>
<reference evidence="21 22" key="2">
    <citation type="submission" date="2017-02" db="EMBL/GenBank/DDBJ databases">
        <title>A genome survey and senescence transcriptome analysis in Lentinula edodes.</title>
        <authorList>
            <person name="Sakamoto Y."/>
            <person name="Nakade K."/>
            <person name="Sato S."/>
            <person name="Yoshida Y."/>
            <person name="Miyazaki K."/>
            <person name="Natsume S."/>
            <person name="Konno N."/>
        </authorList>
    </citation>
    <scope>NUCLEOTIDE SEQUENCE [LARGE SCALE GENOMIC DNA]</scope>
    <source>
        <strain evidence="21 22">NBRC 111202</strain>
    </source>
</reference>
<keyword evidence="12 16" id="KW-0408">Iron</keyword>
<evidence type="ECO:0000256" key="9">
    <source>
        <dbReference type="ARBA" id="ARBA00022982"/>
    </source>
</evidence>
<evidence type="ECO:0000256" key="2">
    <source>
        <dbReference type="ARBA" id="ARBA00008388"/>
    </source>
</evidence>
<evidence type="ECO:0000256" key="3">
    <source>
        <dbReference type="ARBA" id="ARBA00022448"/>
    </source>
</evidence>
<dbReference type="InterPro" id="IPR038659">
    <property type="entry name" value="AOX_sf"/>
</dbReference>
<comment type="subcellular location">
    <subcellularLocation>
        <location evidence="1">Mitochondrion inner membrane</location>
    </subcellularLocation>
</comment>
<comment type="caution">
    <text evidence="21">The sequence shown here is derived from an EMBL/GenBank/DDBJ whole genome shotgun (WGS) entry which is preliminary data.</text>
</comment>
<dbReference type="InterPro" id="IPR057379">
    <property type="entry name" value="PH_SPO71"/>
</dbReference>
<evidence type="ECO:0000256" key="16">
    <source>
        <dbReference type="RuleBase" id="RU003779"/>
    </source>
</evidence>
<dbReference type="Pfam" id="PF15404">
    <property type="entry name" value="PH_4"/>
    <property type="match status" value="1"/>
</dbReference>
<dbReference type="FunFam" id="1.20.1260.140:FF:000002">
    <property type="entry name" value="Alternative oxidase"/>
    <property type="match status" value="1"/>
</dbReference>
<keyword evidence="8" id="KW-0809">Transit peptide</keyword>
<evidence type="ECO:0000256" key="10">
    <source>
        <dbReference type="ARBA" id="ARBA00022989"/>
    </source>
</evidence>
<feature type="domain" description="Prospore membrane adapter protein SPO71 PH" evidence="20">
    <location>
        <begin position="698"/>
        <end position="843"/>
    </location>
</feature>
<dbReference type="CDD" id="cd01053">
    <property type="entry name" value="AOX"/>
    <property type="match status" value="1"/>
</dbReference>
<keyword evidence="9 16" id="KW-0249">Electron transport</keyword>